<keyword evidence="2" id="KW-1185">Reference proteome</keyword>
<dbReference type="InterPro" id="IPR027417">
    <property type="entry name" value="P-loop_NTPase"/>
</dbReference>
<gene>
    <name evidence="1" type="ORF">NK125_04055</name>
</gene>
<accession>A0ABT1EAQ7</accession>
<dbReference type="EMBL" id="JAMZFW010000004">
    <property type="protein sequence ID" value="MCP1101587.1"/>
    <property type="molecule type" value="Genomic_DNA"/>
</dbReference>
<dbReference type="SUPFAM" id="SSF52540">
    <property type="entry name" value="P-loop containing nucleoside triphosphate hydrolases"/>
    <property type="match status" value="1"/>
</dbReference>
<evidence type="ECO:0000313" key="1">
    <source>
        <dbReference type="EMBL" id="MCP1101587.1"/>
    </source>
</evidence>
<proteinExistence type="predicted"/>
<dbReference type="Proteomes" id="UP001523566">
    <property type="component" value="Unassembled WGS sequence"/>
</dbReference>
<dbReference type="Gene3D" id="3.40.50.300">
    <property type="entry name" value="P-loop containing nucleotide triphosphate hydrolases"/>
    <property type="match status" value="1"/>
</dbReference>
<comment type="caution">
    <text evidence="1">The sequence shown here is derived from an EMBL/GenBank/DDBJ whole genome shotgun (WGS) entry which is preliminary data.</text>
</comment>
<protein>
    <submittedName>
        <fullName evidence="1">Cytidylate kinase-like family protein</fullName>
    </submittedName>
</protein>
<reference evidence="1 2" key="1">
    <citation type="journal article" date="2022" name="Genome Biol. Evol.">
        <title>Host diet, physiology and behaviors set the stage for Lachnospiraceae cladogenesis.</title>
        <authorList>
            <person name="Vera-Ponce De Leon A."/>
            <person name="Schneider M."/>
            <person name="Jahnes B.C."/>
            <person name="Sadowski V."/>
            <person name="Camuy-Velez L.A."/>
            <person name="Duan J."/>
            <person name="Sabree Z.L."/>
        </authorList>
    </citation>
    <scope>NUCLEOTIDE SEQUENCE [LARGE SCALE GENOMIC DNA]</scope>
    <source>
        <strain evidence="1 2">PAL113</strain>
    </source>
</reference>
<name>A0ABT1EAQ7_9FIRM</name>
<sequence length="209" mass="24526">MENIVITIARQYGSGGRTVGKMVAEKLNIPFYDREILRMASDESGINESLFNQVDEKLEKNSLFRISKDLYDGKIIPPDSDDYTSTKNLFNFQAKIIKELAESESCVIVGRAADFVLKDYENVMSVFVHADEKFCLERAMERNSMTEEEMLRYMLKRDKFRGDYYKHYTGQEWWDARNYDLCLNSGKLGFEKCMDEILAYRNIRFDLEK</sequence>
<dbReference type="Pfam" id="PF13189">
    <property type="entry name" value="Cytidylate_kin2"/>
    <property type="match status" value="1"/>
</dbReference>
<organism evidence="1 2">
    <name type="scientific">Aequitasia blattaphilus</name>
    <dbReference type="NCBI Taxonomy" id="2949332"/>
    <lineage>
        <taxon>Bacteria</taxon>
        <taxon>Bacillati</taxon>
        <taxon>Bacillota</taxon>
        <taxon>Clostridia</taxon>
        <taxon>Lachnospirales</taxon>
        <taxon>Lachnospiraceae</taxon>
        <taxon>Aequitasia</taxon>
    </lineage>
</organism>
<evidence type="ECO:0000313" key="2">
    <source>
        <dbReference type="Proteomes" id="UP001523566"/>
    </source>
</evidence>
<dbReference type="RefSeq" id="WP_262065374.1">
    <property type="nucleotide sequence ID" value="NZ_JAMXOD010000004.1"/>
</dbReference>